<dbReference type="Proteomes" id="UP000316621">
    <property type="component" value="Chromosome 9"/>
</dbReference>
<evidence type="ECO:0000256" key="7">
    <source>
        <dbReference type="ARBA" id="ARBA00023242"/>
    </source>
</evidence>
<dbReference type="InterPro" id="IPR046960">
    <property type="entry name" value="PPR_At4g14850-like_plant"/>
</dbReference>
<dbReference type="Pfam" id="PF20431">
    <property type="entry name" value="E_motif"/>
    <property type="match status" value="1"/>
</dbReference>
<evidence type="ECO:0000256" key="6">
    <source>
        <dbReference type="ARBA" id="ARBA00023204"/>
    </source>
</evidence>
<dbReference type="InterPro" id="IPR002885">
    <property type="entry name" value="PPR_rpt"/>
</dbReference>
<keyword evidence="2" id="KW-0677">Repeat</keyword>
<dbReference type="PANTHER" id="PTHR47926">
    <property type="entry name" value="PENTATRICOPEPTIDE REPEAT-CONTAINING PROTEIN"/>
    <property type="match status" value="1"/>
</dbReference>
<dbReference type="FunFam" id="1.25.40.10:FF:000090">
    <property type="entry name" value="Pentatricopeptide repeat-containing protein, chloroplastic"/>
    <property type="match status" value="1"/>
</dbReference>
<feature type="repeat" description="PPR" evidence="8">
    <location>
        <begin position="331"/>
        <end position="365"/>
    </location>
</feature>
<evidence type="ECO:0000313" key="11">
    <source>
        <dbReference type="Proteomes" id="UP000316621"/>
    </source>
</evidence>
<keyword evidence="5" id="KW-0067">ATP-binding</keyword>
<evidence type="ECO:0000256" key="8">
    <source>
        <dbReference type="PROSITE-ProRule" id="PRU00708"/>
    </source>
</evidence>
<dbReference type="CDD" id="cd19491">
    <property type="entry name" value="XRCC3"/>
    <property type="match status" value="1"/>
</dbReference>
<dbReference type="InterPro" id="IPR011990">
    <property type="entry name" value="TPR-like_helical_dom_sf"/>
</dbReference>
<dbReference type="Gene3D" id="1.25.40.10">
    <property type="entry name" value="Tetratricopeptide repeat domain"/>
    <property type="match status" value="3"/>
</dbReference>
<dbReference type="Pfam" id="PF01535">
    <property type="entry name" value="PPR"/>
    <property type="match status" value="4"/>
</dbReference>
<evidence type="ECO:0000259" key="9">
    <source>
        <dbReference type="PROSITE" id="PS50162"/>
    </source>
</evidence>
<dbReference type="AlphaFoldDB" id="A0A4Y7KY71"/>
<reference evidence="10 11" key="1">
    <citation type="journal article" date="2018" name="Science">
        <title>The opium poppy genome and morphinan production.</title>
        <authorList>
            <person name="Guo L."/>
            <person name="Winzer T."/>
            <person name="Yang X."/>
            <person name="Li Y."/>
            <person name="Ning Z."/>
            <person name="He Z."/>
            <person name="Teodor R."/>
            <person name="Lu Y."/>
            <person name="Bowser T.A."/>
            <person name="Graham I.A."/>
            <person name="Ye K."/>
        </authorList>
    </citation>
    <scope>NUCLEOTIDE SEQUENCE [LARGE SCALE GENOMIC DNA]</scope>
    <source>
        <strain evidence="11">cv. HN1</strain>
        <tissue evidence="10">Leaves</tissue>
    </source>
</reference>
<dbReference type="SUPFAM" id="SSF52540">
    <property type="entry name" value="P-loop containing nucleoside triphosphate hydrolases"/>
    <property type="match status" value="1"/>
</dbReference>
<dbReference type="STRING" id="3469.A0A4Y7KY71"/>
<name>A0A4Y7KY71_PAPSO</name>
<evidence type="ECO:0000256" key="2">
    <source>
        <dbReference type="ARBA" id="ARBA00022737"/>
    </source>
</evidence>
<keyword evidence="3" id="KW-0547">Nucleotide-binding</keyword>
<evidence type="ECO:0000256" key="3">
    <source>
        <dbReference type="ARBA" id="ARBA00022741"/>
    </source>
</evidence>
<evidence type="ECO:0000313" key="10">
    <source>
        <dbReference type="EMBL" id="RZC78254.1"/>
    </source>
</evidence>
<dbReference type="Pfam" id="PF08423">
    <property type="entry name" value="Rad51"/>
    <property type="match status" value="1"/>
</dbReference>
<keyword evidence="6" id="KW-0234">DNA repair</keyword>
<dbReference type="NCBIfam" id="TIGR00756">
    <property type="entry name" value="PPR"/>
    <property type="match status" value="2"/>
</dbReference>
<feature type="repeat" description="PPR" evidence="8">
    <location>
        <begin position="587"/>
        <end position="621"/>
    </location>
</feature>
<feature type="repeat" description="PPR" evidence="8">
    <location>
        <begin position="658"/>
        <end position="692"/>
    </location>
</feature>
<dbReference type="GO" id="GO:0140664">
    <property type="term" value="F:ATP-dependent DNA damage sensor activity"/>
    <property type="evidence" value="ECO:0007669"/>
    <property type="project" value="InterPro"/>
</dbReference>
<keyword evidence="4" id="KW-0227">DNA damage</keyword>
<dbReference type="InterPro" id="IPR046848">
    <property type="entry name" value="E_motif"/>
</dbReference>
<protein>
    <recommendedName>
        <fullName evidence="9">RecA family profile 1 domain-containing protein</fullName>
    </recommendedName>
</protein>
<comment type="subcellular location">
    <subcellularLocation>
        <location evidence="1">Nucleus</location>
    </subcellularLocation>
</comment>
<dbReference type="InterPro" id="IPR013632">
    <property type="entry name" value="Rad51_C"/>
</dbReference>
<keyword evidence="11" id="KW-1185">Reference proteome</keyword>
<dbReference type="GO" id="GO:0003723">
    <property type="term" value="F:RNA binding"/>
    <property type="evidence" value="ECO:0007669"/>
    <property type="project" value="InterPro"/>
</dbReference>
<organism evidence="10 11">
    <name type="scientific">Papaver somniferum</name>
    <name type="common">Opium poppy</name>
    <dbReference type="NCBI Taxonomy" id="3469"/>
    <lineage>
        <taxon>Eukaryota</taxon>
        <taxon>Viridiplantae</taxon>
        <taxon>Streptophyta</taxon>
        <taxon>Embryophyta</taxon>
        <taxon>Tracheophyta</taxon>
        <taxon>Spermatophyta</taxon>
        <taxon>Magnoliopsida</taxon>
        <taxon>Ranunculales</taxon>
        <taxon>Papaveraceae</taxon>
        <taxon>Papaveroideae</taxon>
        <taxon>Papaver</taxon>
    </lineage>
</organism>
<dbReference type="GO" id="GO:0006281">
    <property type="term" value="P:DNA repair"/>
    <property type="evidence" value="ECO:0007669"/>
    <property type="project" value="UniProtKB-KW"/>
</dbReference>
<dbReference type="InterPro" id="IPR003593">
    <property type="entry name" value="AAA+_ATPase"/>
</dbReference>
<dbReference type="FunFam" id="1.25.40.10:FF:000344">
    <property type="entry name" value="Pentatricopeptide repeat-containing protein"/>
    <property type="match status" value="1"/>
</dbReference>
<dbReference type="PROSITE" id="PS51375">
    <property type="entry name" value="PPR"/>
    <property type="match status" value="3"/>
</dbReference>
<dbReference type="InterPro" id="IPR027417">
    <property type="entry name" value="P-loop_NTPase"/>
</dbReference>
<dbReference type="Gene3D" id="3.40.50.300">
    <property type="entry name" value="P-loop containing nucleotide triphosphate hydrolases"/>
    <property type="match status" value="1"/>
</dbReference>
<dbReference type="PRINTS" id="PR01874">
    <property type="entry name" value="DNAREPAIRADA"/>
</dbReference>
<dbReference type="EMBL" id="CM010723">
    <property type="protein sequence ID" value="RZC78254.1"/>
    <property type="molecule type" value="Genomic_DNA"/>
</dbReference>
<dbReference type="SMART" id="SM00382">
    <property type="entry name" value="AAA"/>
    <property type="match status" value="1"/>
</dbReference>
<feature type="domain" description="RecA family profile 1" evidence="9">
    <location>
        <begin position="10"/>
        <end position="190"/>
    </location>
</feature>
<gene>
    <name evidence="10" type="ORF">C5167_002470</name>
</gene>
<proteinExistence type="predicted"/>
<accession>A0A4Y7KY71</accession>
<evidence type="ECO:0000256" key="5">
    <source>
        <dbReference type="ARBA" id="ARBA00022840"/>
    </source>
</evidence>
<dbReference type="GO" id="GO:0009451">
    <property type="term" value="P:RNA modification"/>
    <property type="evidence" value="ECO:0007669"/>
    <property type="project" value="InterPro"/>
</dbReference>
<dbReference type="InterPro" id="IPR020588">
    <property type="entry name" value="RecA_ATP-bd"/>
</dbReference>
<dbReference type="PROSITE" id="PS50162">
    <property type="entry name" value="RECA_2"/>
    <property type="match status" value="1"/>
</dbReference>
<evidence type="ECO:0000256" key="1">
    <source>
        <dbReference type="ARBA" id="ARBA00004123"/>
    </source>
</evidence>
<dbReference type="GO" id="GO:0003677">
    <property type="term" value="F:DNA binding"/>
    <property type="evidence" value="ECO:0007669"/>
    <property type="project" value="InterPro"/>
</dbReference>
<evidence type="ECO:0000256" key="4">
    <source>
        <dbReference type="ARBA" id="ARBA00022763"/>
    </source>
</evidence>
<dbReference type="InterPro" id="IPR047348">
    <property type="entry name" value="XRCC3-like_C"/>
</dbReference>
<dbReference type="Pfam" id="PF13041">
    <property type="entry name" value="PPR_2"/>
    <property type="match status" value="1"/>
</dbReference>
<dbReference type="Gramene" id="RZC78254">
    <property type="protein sequence ID" value="RZC78254"/>
    <property type="gene ID" value="C5167_002470"/>
</dbReference>
<dbReference type="OrthoDB" id="1863721at2759"/>
<sequence length="766" mass="85412">MNPENLLNHRTQKCTLGCPILDRVLSGGIPCNSITEIVSESGCGKTQLCLQLLLSSQLPVSNGGLNSSSIYIHSEFPFPFRRIQQLSHSFRSSYPHYQNPCDKIFVRGVQSAEELLGLLDRIDSLITNPPSQNPPVKLIVIDSIANLFRSEFENTPGDLKRRSGLFFKISGILRLKAKKYNLAVVVTNQVVDFVDGGGMNGVRVGNLGVFNTSGRRVCPALGLAWSNCVNSRLFLSRNDEPDGSDGGFRTRRRLQKFFRVAIMNGLMRSQVSRGAFREALQTLSQMHRKDIHQLDHFTFPIALKAACRTTATLRHGQQVHTLVLRLGFQVDIYVANALISMYCGCAHLEDAVVLFKEMPQRSTVTWNTIMGGCVRNGLPRLSLSYFSNMSEVPDSVTMSTLLQSHAHLGATALRSGRSVHAHIIRQRAVGFHQQSAPQTFLEMENDCRVVENALIHMYLESSCLSYAEKVFQGIPTDIRDHISWTTMISGYVRNDMHYLALATFRCMLMQQQQCNSGDVLSLDSSTVATLMPSLTLLRHGKEMHCFALKRGFDRSNVFVATSLLHIYGELGSIECAAKQFKRVEEKNVAVWTAMLTAYARHGRSKDCFRLFDEMRLQGVTPNPLTFMGVLIACTHAGLVVEALDCFKCMTQDYGITPDMHHYAAMVDVLGRAGKLKEALEFIVSMPVKPTAPVWGSLMAASALHHDIKLGHEVAKIVMRMEPENPGNFVFLCNMMAQDGRWDDVSVVRETMKLRGFEKIPGHSSIS</sequence>
<keyword evidence="7" id="KW-0539">Nucleus</keyword>
<dbReference type="OMA" id="NHLTFMG"/>
<dbReference type="GO" id="GO:0005524">
    <property type="term" value="F:ATP binding"/>
    <property type="evidence" value="ECO:0007669"/>
    <property type="project" value="UniProtKB-KW"/>
</dbReference>
<dbReference type="GO" id="GO:0005634">
    <property type="term" value="C:nucleus"/>
    <property type="evidence" value="ECO:0007669"/>
    <property type="project" value="UniProtKB-SubCell"/>
</dbReference>